<feature type="region of interest" description="Disordered" evidence="1">
    <location>
        <begin position="18"/>
        <end position="41"/>
    </location>
</feature>
<sequence length="246" mass="27281">MTATMLLAAYIRGRHIDGLSSESPHVSDDDDNDDDDDDDDDDDGEFVYSLLFLFRQDHSETEETMSKANGCERGFTIDDGIELLPAIVPRELIPSAEEEPATWSPARVRPSVVLQMKTLNNLVAGCKSRREATIDLSGTTLINYGNSIKIDRQPGGVGVETRGAAADNILAGSSFMTRGYEPGRAITPRIFPALVVPLWHSLHLRESSATGCQFLRAYRTINWKRDVLRRRITRALKQRRATDGGC</sequence>
<evidence type="ECO:0000256" key="1">
    <source>
        <dbReference type="SAM" id="MobiDB-lite"/>
    </source>
</evidence>
<dbReference type="EMBL" id="KQ976703">
    <property type="protein sequence ID" value="KYM77089.1"/>
    <property type="molecule type" value="Genomic_DNA"/>
</dbReference>
<accession>A0A195AYQ0</accession>
<keyword evidence="3" id="KW-1185">Reference proteome</keyword>
<reference evidence="2 3" key="1">
    <citation type="submission" date="2015-09" db="EMBL/GenBank/DDBJ databases">
        <title>Atta colombica WGS genome.</title>
        <authorList>
            <person name="Nygaard S."/>
            <person name="Hu H."/>
            <person name="Boomsma J."/>
            <person name="Zhang G."/>
        </authorList>
    </citation>
    <scope>NUCLEOTIDE SEQUENCE [LARGE SCALE GENOMIC DNA]</scope>
    <source>
        <strain evidence="2">Treedump-2</strain>
        <tissue evidence="2">Whole body</tissue>
    </source>
</reference>
<evidence type="ECO:0000313" key="3">
    <source>
        <dbReference type="Proteomes" id="UP000078540"/>
    </source>
</evidence>
<dbReference type="AlphaFoldDB" id="A0A195AYQ0"/>
<dbReference type="Proteomes" id="UP000078540">
    <property type="component" value="Unassembled WGS sequence"/>
</dbReference>
<organism evidence="2 3">
    <name type="scientific">Atta colombica</name>
    <dbReference type="NCBI Taxonomy" id="520822"/>
    <lineage>
        <taxon>Eukaryota</taxon>
        <taxon>Metazoa</taxon>
        <taxon>Ecdysozoa</taxon>
        <taxon>Arthropoda</taxon>
        <taxon>Hexapoda</taxon>
        <taxon>Insecta</taxon>
        <taxon>Pterygota</taxon>
        <taxon>Neoptera</taxon>
        <taxon>Endopterygota</taxon>
        <taxon>Hymenoptera</taxon>
        <taxon>Apocrita</taxon>
        <taxon>Aculeata</taxon>
        <taxon>Formicoidea</taxon>
        <taxon>Formicidae</taxon>
        <taxon>Myrmicinae</taxon>
        <taxon>Atta</taxon>
    </lineage>
</organism>
<protein>
    <submittedName>
        <fullName evidence="2">Uncharacterized protein</fullName>
    </submittedName>
</protein>
<gene>
    <name evidence="2" type="ORF">ALC53_12383</name>
</gene>
<name>A0A195AYQ0_9HYME</name>
<feature type="compositionally biased region" description="Acidic residues" evidence="1">
    <location>
        <begin position="28"/>
        <end position="41"/>
    </location>
</feature>
<evidence type="ECO:0000313" key="2">
    <source>
        <dbReference type="EMBL" id="KYM77089.1"/>
    </source>
</evidence>
<proteinExistence type="predicted"/>